<evidence type="ECO:0000256" key="13">
    <source>
        <dbReference type="ARBA" id="ARBA00049723"/>
    </source>
</evidence>
<dbReference type="RefSeq" id="WP_023785584.1">
    <property type="nucleotide sequence ID" value="NC_022997.1"/>
</dbReference>
<dbReference type="Proteomes" id="UP000018542">
    <property type="component" value="Chromosome"/>
</dbReference>
<comment type="similarity">
    <text evidence="2">Belongs to the GMC oxidoreductase family.</text>
</comment>
<protein>
    <recommendedName>
        <fullName evidence="14">Cholesterol oxidase</fullName>
        <ecNumber evidence="13">1.1.3.6</ecNumber>
        <ecNumber evidence="11">5.3.3.1</ecNumber>
    </recommendedName>
    <alternativeName>
        <fullName evidence="15">Cholesterol isomerase</fullName>
    </alternativeName>
</protein>
<proteinExistence type="inferred from homology"/>
<keyword evidence="10" id="KW-0413">Isomerase</keyword>
<comment type="pathway">
    <text evidence="12">Steroid metabolism; cholesterol degradation.</text>
</comment>
<keyword evidence="8" id="KW-1207">Sterol metabolism</keyword>
<evidence type="ECO:0000256" key="14">
    <source>
        <dbReference type="ARBA" id="ARBA00049744"/>
    </source>
</evidence>
<gene>
    <name evidence="18" type="ORF">W911_00690</name>
</gene>
<keyword evidence="9" id="KW-0753">Steroid metabolism</keyword>
<evidence type="ECO:0000256" key="10">
    <source>
        <dbReference type="ARBA" id="ARBA00023235"/>
    </source>
</evidence>
<dbReference type="EMBL" id="CP006912">
    <property type="protein sequence ID" value="AHB47247.1"/>
    <property type="molecule type" value="Genomic_DNA"/>
</dbReference>
<dbReference type="EC" id="5.3.3.1" evidence="11"/>
<evidence type="ECO:0000256" key="1">
    <source>
        <dbReference type="ARBA" id="ARBA00001974"/>
    </source>
</evidence>
<evidence type="ECO:0000256" key="15">
    <source>
        <dbReference type="ARBA" id="ARBA00049778"/>
    </source>
</evidence>
<dbReference type="STRING" id="1029756.W911_00690"/>
<evidence type="ECO:0000256" key="6">
    <source>
        <dbReference type="ARBA" id="ARBA00023002"/>
    </source>
</evidence>
<evidence type="ECO:0000256" key="8">
    <source>
        <dbReference type="ARBA" id="ARBA00023166"/>
    </source>
</evidence>
<evidence type="ECO:0000256" key="4">
    <source>
        <dbReference type="ARBA" id="ARBA00022630"/>
    </source>
</evidence>
<evidence type="ECO:0000256" key="9">
    <source>
        <dbReference type="ARBA" id="ARBA00023221"/>
    </source>
</evidence>
<dbReference type="GO" id="GO:0004769">
    <property type="term" value="F:steroid Delta-isomerase activity"/>
    <property type="evidence" value="ECO:0007669"/>
    <property type="project" value="UniProtKB-EC"/>
</dbReference>
<dbReference type="InterPro" id="IPR036188">
    <property type="entry name" value="FAD/NAD-bd_sf"/>
</dbReference>
<dbReference type="InterPro" id="IPR052542">
    <property type="entry name" value="Cholesterol_Oxidase"/>
</dbReference>
<keyword evidence="4" id="KW-0285">Flavoprotein</keyword>
<evidence type="ECO:0000256" key="5">
    <source>
        <dbReference type="ARBA" id="ARBA00022827"/>
    </source>
</evidence>
<dbReference type="Pfam" id="PF13450">
    <property type="entry name" value="NAD_binding_8"/>
    <property type="match status" value="1"/>
</dbReference>
<evidence type="ECO:0000256" key="12">
    <source>
        <dbReference type="ARBA" id="ARBA00049645"/>
    </source>
</evidence>
<evidence type="ECO:0000259" key="17">
    <source>
        <dbReference type="Pfam" id="PF05199"/>
    </source>
</evidence>
<evidence type="ECO:0000256" key="3">
    <source>
        <dbReference type="ARBA" id="ARBA00022548"/>
    </source>
</evidence>
<dbReference type="Gene3D" id="3.50.50.60">
    <property type="entry name" value="FAD/NAD(P)-binding domain"/>
    <property type="match status" value="3"/>
</dbReference>
<dbReference type="PATRIC" id="fig|1029756.8.peg.148"/>
<evidence type="ECO:0000256" key="2">
    <source>
        <dbReference type="ARBA" id="ARBA00010790"/>
    </source>
</evidence>
<dbReference type="OrthoDB" id="9798604at2"/>
<dbReference type="GO" id="GO:0008203">
    <property type="term" value="P:cholesterol metabolic process"/>
    <property type="evidence" value="ECO:0007669"/>
    <property type="project" value="UniProtKB-KW"/>
</dbReference>
<dbReference type="PANTHER" id="PTHR47470:SF1">
    <property type="entry name" value="FAD-DEPENDENT OXIDOREDUCTASE 2 FAD BINDING DOMAIN-CONTAINING PROTEIN"/>
    <property type="match status" value="1"/>
</dbReference>
<dbReference type="KEGG" id="hni:W911_00690"/>
<dbReference type="Pfam" id="PF00732">
    <property type="entry name" value="GMC_oxred_N"/>
    <property type="match status" value="1"/>
</dbReference>
<dbReference type="Pfam" id="PF05199">
    <property type="entry name" value="GMC_oxred_C"/>
    <property type="match status" value="1"/>
</dbReference>
<evidence type="ECO:0000313" key="19">
    <source>
        <dbReference type="Proteomes" id="UP000018542"/>
    </source>
</evidence>
<evidence type="ECO:0000313" key="18">
    <source>
        <dbReference type="EMBL" id="AHB47247.1"/>
    </source>
</evidence>
<dbReference type="InterPro" id="IPR000172">
    <property type="entry name" value="GMC_OxRdtase_N"/>
</dbReference>
<feature type="domain" description="Glucose-methanol-choline oxidoreductase N-terminal" evidence="16">
    <location>
        <begin position="87"/>
        <end position="287"/>
    </location>
</feature>
<dbReference type="InterPro" id="IPR007867">
    <property type="entry name" value="GMC_OxRtase_C"/>
</dbReference>
<dbReference type="HOGENOM" id="CLU_002483_1_0_5"/>
<dbReference type="SUPFAM" id="SSF51905">
    <property type="entry name" value="FAD/NAD(P)-binding domain"/>
    <property type="match status" value="1"/>
</dbReference>
<dbReference type="GO" id="GO:0050660">
    <property type="term" value="F:flavin adenine dinucleotide binding"/>
    <property type="evidence" value="ECO:0007669"/>
    <property type="project" value="InterPro"/>
</dbReference>
<evidence type="ECO:0000259" key="16">
    <source>
        <dbReference type="Pfam" id="PF00732"/>
    </source>
</evidence>
<keyword evidence="5" id="KW-0274">FAD</keyword>
<keyword evidence="19" id="KW-1185">Reference proteome</keyword>
<dbReference type="PANTHER" id="PTHR47470">
    <property type="entry name" value="CHOLESTEROL OXIDASE"/>
    <property type="match status" value="1"/>
</dbReference>
<evidence type="ECO:0000256" key="7">
    <source>
        <dbReference type="ARBA" id="ARBA00023098"/>
    </source>
</evidence>
<dbReference type="AlphaFoldDB" id="V5S9W9"/>
<dbReference type="GO" id="GO:0016995">
    <property type="term" value="F:cholesterol oxidase activity"/>
    <property type="evidence" value="ECO:0007669"/>
    <property type="project" value="UniProtKB-EC"/>
</dbReference>
<reference evidence="18 19" key="1">
    <citation type="journal article" date="2014" name="Genome Announc.">
        <title>Complete Genome Sequence of Hyphomicrobium nitrativorans Strain NL23, a Denitrifying Bacterium Isolated from Biofilm of a Methanol-Fed Denitrification System Treating Seawater at the Montreal Biodome.</title>
        <authorList>
            <person name="Martineau C."/>
            <person name="Villeneuve C."/>
            <person name="Mauffrey F."/>
            <person name="Villemur R."/>
        </authorList>
    </citation>
    <scope>NUCLEOTIDE SEQUENCE [LARGE SCALE GENOMIC DNA]</scope>
    <source>
        <strain evidence="18">NL23</strain>
    </source>
</reference>
<sequence length="553" mass="57916">MSRLSLPRAALKPRYDVVVVGSGYGGGVTASRLARAGKRVAVIERGREIPTGSFPQKFSDLRHEFRVTGKNFRSGSEQAIYDVRLGRDMHVLVACGLGGGSLVNAGVSLVPDRRVFTDHAWPGQIAQDGMLDEGFRRAEAWLRPVADPRAREMTKFKVLERAGRAMGAEPVASRIAVTFEDTVSPAGIAQAACTRCGDCCAGCNVGAKNTVALTYLPDAVNHGADVFTGLKAETVRKGADGVWKVMLRASAPEPGEPDETTIEAPVVVLAAGTLGSTEILLRSRAAGLPLSDKIGHRFSANGDIIAFGYGAKTPVNAVGVGHPAKVDGLEIGASVSGQIEFRDPETLSNQLNVQEGALPSAFASVLPVMFVPNGRLLGALQSLISGVYKGPFASLQTFFAVSHDSASGRFSLEDDALSLAWENAKDEPVYARLDAILSKLVAESGGAYVKNPLAGTVMGHQPATAHPLGGCGMGRDRTDGVVDHKCRVFNGAAGAGDTDVHDGLYVIDGAVIPRSLGVNPLLTITALSERAMLHFARDRGLSYTTAPAAPAAA</sequence>
<keyword evidence="3" id="KW-0153">Cholesterol metabolism</keyword>
<name>V5S9W9_9HYPH</name>
<keyword evidence="7" id="KW-0443">Lipid metabolism</keyword>
<comment type="cofactor">
    <cofactor evidence="1">
        <name>FAD</name>
        <dbReference type="ChEBI" id="CHEBI:57692"/>
    </cofactor>
</comment>
<feature type="domain" description="Glucose-methanol-choline oxidoreductase C-terminal" evidence="17">
    <location>
        <begin position="463"/>
        <end position="527"/>
    </location>
</feature>
<dbReference type="EC" id="1.1.3.6" evidence="13"/>
<organism evidence="18 19">
    <name type="scientific">Hyphomicrobium nitrativorans NL23</name>
    <dbReference type="NCBI Taxonomy" id="1029756"/>
    <lineage>
        <taxon>Bacteria</taxon>
        <taxon>Pseudomonadati</taxon>
        <taxon>Pseudomonadota</taxon>
        <taxon>Alphaproteobacteria</taxon>
        <taxon>Hyphomicrobiales</taxon>
        <taxon>Hyphomicrobiaceae</taxon>
        <taxon>Hyphomicrobium</taxon>
    </lineage>
</organism>
<accession>V5S9W9</accession>
<evidence type="ECO:0000256" key="11">
    <source>
        <dbReference type="ARBA" id="ARBA00038856"/>
    </source>
</evidence>
<keyword evidence="6" id="KW-0560">Oxidoreductase</keyword>